<feature type="transmembrane region" description="Helical" evidence="1">
    <location>
        <begin position="87"/>
        <end position="107"/>
    </location>
</feature>
<keyword evidence="1" id="KW-1133">Transmembrane helix</keyword>
<sequence>MKNATTGLAIAACGVAITIAGVSGWLDRGSLYGVSIGLLMSLVGVAVLLSGVRASELTTPDRYVSGVVGLGAVLHLYENLAKGSGPSFAWFAWTMFPYALALAISCIKPTRRAATAGAAAALLVDLWVYHGVFVVPRGSTEPLAFLFAPLWNSLIVVPVGTWAAWLIQRKAPGPIAAH</sequence>
<comment type="caution">
    <text evidence="2">The sequence shown here is derived from an EMBL/GenBank/DDBJ whole genome shotgun (WGS) entry which is preliminary data.</text>
</comment>
<feature type="transmembrane region" description="Helical" evidence="1">
    <location>
        <begin position="30"/>
        <end position="51"/>
    </location>
</feature>
<accession>A0A841HRW1</accession>
<dbReference type="AlphaFoldDB" id="A0A841HRW1"/>
<feature type="transmembrane region" description="Helical" evidence="1">
    <location>
        <begin position="114"/>
        <end position="132"/>
    </location>
</feature>
<organism evidence="2 3">
    <name type="scientific">Povalibacter uvarum</name>
    <dbReference type="NCBI Taxonomy" id="732238"/>
    <lineage>
        <taxon>Bacteria</taxon>
        <taxon>Pseudomonadati</taxon>
        <taxon>Pseudomonadota</taxon>
        <taxon>Gammaproteobacteria</taxon>
        <taxon>Steroidobacterales</taxon>
        <taxon>Steroidobacteraceae</taxon>
        <taxon>Povalibacter</taxon>
    </lineage>
</organism>
<protein>
    <submittedName>
        <fullName evidence="2">Uncharacterized protein</fullName>
    </submittedName>
</protein>
<dbReference type="Proteomes" id="UP000588068">
    <property type="component" value="Unassembled WGS sequence"/>
</dbReference>
<gene>
    <name evidence="2" type="ORF">HNQ60_004393</name>
</gene>
<keyword evidence="1" id="KW-0472">Membrane</keyword>
<evidence type="ECO:0000313" key="3">
    <source>
        <dbReference type="Proteomes" id="UP000588068"/>
    </source>
</evidence>
<name>A0A841HRW1_9GAMM</name>
<keyword evidence="3" id="KW-1185">Reference proteome</keyword>
<feature type="transmembrane region" description="Helical" evidence="1">
    <location>
        <begin position="144"/>
        <end position="167"/>
    </location>
</feature>
<proteinExistence type="predicted"/>
<dbReference type="RefSeq" id="WP_184334863.1">
    <property type="nucleotide sequence ID" value="NZ_JACHHZ010000005.1"/>
</dbReference>
<evidence type="ECO:0000256" key="1">
    <source>
        <dbReference type="SAM" id="Phobius"/>
    </source>
</evidence>
<dbReference type="EMBL" id="JACHHZ010000005">
    <property type="protein sequence ID" value="MBB6095503.1"/>
    <property type="molecule type" value="Genomic_DNA"/>
</dbReference>
<evidence type="ECO:0000313" key="2">
    <source>
        <dbReference type="EMBL" id="MBB6095503.1"/>
    </source>
</evidence>
<reference evidence="2 3" key="1">
    <citation type="submission" date="2020-08" db="EMBL/GenBank/DDBJ databases">
        <title>Genomic Encyclopedia of Type Strains, Phase IV (KMG-IV): sequencing the most valuable type-strain genomes for metagenomic binning, comparative biology and taxonomic classification.</title>
        <authorList>
            <person name="Goeker M."/>
        </authorList>
    </citation>
    <scope>NUCLEOTIDE SEQUENCE [LARGE SCALE GENOMIC DNA]</scope>
    <source>
        <strain evidence="2 3">DSM 26723</strain>
    </source>
</reference>
<keyword evidence="1" id="KW-0812">Transmembrane</keyword>